<evidence type="ECO:0000256" key="6">
    <source>
        <dbReference type="ARBA" id="ARBA00022691"/>
    </source>
</evidence>
<evidence type="ECO:0000256" key="2">
    <source>
        <dbReference type="ARBA" id="ARBA00007228"/>
    </source>
</evidence>
<comment type="subcellular location">
    <subcellularLocation>
        <location evidence="1">Mitochondrion</location>
    </subcellularLocation>
</comment>
<reference evidence="12" key="1">
    <citation type="submission" date="2021-01" db="UniProtKB">
        <authorList>
            <consortium name="EnsemblPlants"/>
        </authorList>
    </citation>
    <scope>IDENTIFICATION</scope>
</reference>
<evidence type="ECO:0000313" key="13">
    <source>
        <dbReference type="Proteomes" id="UP000594263"/>
    </source>
</evidence>
<dbReference type="Proteomes" id="UP000594263">
    <property type="component" value="Unplaced"/>
</dbReference>
<dbReference type="PANTHER" id="PTHR46103:SF1">
    <property type="entry name" value="RRNA METHYLTRANSFERASE 1, MITOCHONDRIAL"/>
    <property type="match status" value="1"/>
</dbReference>
<evidence type="ECO:0000256" key="8">
    <source>
        <dbReference type="ARBA" id="ARBA00023128"/>
    </source>
</evidence>
<dbReference type="InterPro" id="IPR047182">
    <property type="entry name" value="MRM1"/>
</dbReference>
<feature type="compositionally biased region" description="Basic and acidic residues" evidence="10">
    <location>
        <begin position="144"/>
        <end position="158"/>
    </location>
</feature>
<dbReference type="Pfam" id="PF00588">
    <property type="entry name" value="SpoU_methylase"/>
    <property type="match status" value="1"/>
</dbReference>
<dbReference type="Pfam" id="PF08032">
    <property type="entry name" value="SpoU_sub_bind"/>
    <property type="match status" value="1"/>
</dbReference>
<evidence type="ECO:0000313" key="12">
    <source>
        <dbReference type="EnsemblPlants" id="Kaladp0057s0071.1.v1.1.CDS.1"/>
    </source>
</evidence>
<dbReference type="Gramene" id="Kaladp0057s0071.1.v1.1">
    <property type="protein sequence ID" value="Kaladp0057s0071.1.v1.1.CDS.1"/>
    <property type="gene ID" value="Kaladp0057s0071.v1.1"/>
</dbReference>
<dbReference type="SUPFAM" id="SSF55315">
    <property type="entry name" value="L30e-like"/>
    <property type="match status" value="1"/>
</dbReference>
<dbReference type="EnsemblPlants" id="Kaladp0057s0071.1.v1.1">
    <property type="protein sequence ID" value="Kaladp0057s0071.1.v1.1.CDS.1"/>
    <property type="gene ID" value="Kaladp0057s0071.v1.1"/>
</dbReference>
<proteinExistence type="inferred from homology"/>
<comment type="similarity">
    <text evidence="2">Belongs to the class IV-like SAM-binding methyltransferase superfamily. RNA methyltransferase TrmH family.</text>
</comment>
<dbReference type="Gene3D" id="3.40.1280.10">
    <property type="match status" value="1"/>
</dbReference>
<dbReference type="InterPro" id="IPR029028">
    <property type="entry name" value="Alpha/beta_knot_MTases"/>
</dbReference>
<dbReference type="Gene3D" id="3.30.1330.30">
    <property type="match status" value="1"/>
</dbReference>
<evidence type="ECO:0000256" key="1">
    <source>
        <dbReference type="ARBA" id="ARBA00004173"/>
    </source>
</evidence>
<feature type="compositionally biased region" description="Basic and acidic residues" evidence="10">
    <location>
        <begin position="239"/>
        <end position="257"/>
    </location>
</feature>
<evidence type="ECO:0000256" key="4">
    <source>
        <dbReference type="ARBA" id="ARBA00022603"/>
    </source>
</evidence>
<dbReference type="InterPro" id="IPR013123">
    <property type="entry name" value="SpoU_subst-bd"/>
</dbReference>
<keyword evidence="13" id="KW-1185">Reference proteome</keyword>
<evidence type="ECO:0000256" key="5">
    <source>
        <dbReference type="ARBA" id="ARBA00022679"/>
    </source>
</evidence>
<dbReference type="GO" id="GO:0016435">
    <property type="term" value="F:rRNA (guanine) methyltransferase activity"/>
    <property type="evidence" value="ECO:0007669"/>
    <property type="project" value="TreeGrafter"/>
</dbReference>
<feature type="region of interest" description="Disordered" evidence="10">
    <location>
        <begin position="143"/>
        <end position="164"/>
    </location>
</feature>
<keyword evidence="6" id="KW-0949">S-adenosyl-L-methionine</keyword>
<keyword evidence="3" id="KW-0698">rRNA processing</keyword>
<dbReference type="InterPro" id="IPR029064">
    <property type="entry name" value="Ribosomal_eL30-like_sf"/>
</dbReference>
<accession>A0A7N0ZZ36</accession>
<dbReference type="CDD" id="cd18105">
    <property type="entry name" value="SpoU-like_MRM1"/>
    <property type="match status" value="1"/>
</dbReference>
<organism evidence="12 13">
    <name type="scientific">Kalanchoe fedtschenkoi</name>
    <name type="common">Lavender scallops</name>
    <name type="synonym">South American air plant</name>
    <dbReference type="NCBI Taxonomy" id="63787"/>
    <lineage>
        <taxon>Eukaryota</taxon>
        <taxon>Viridiplantae</taxon>
        <taxon>Streptophyta</taxon>
        <taxon>Embryophyta</taxon>
        <taxon>Tracheophyta</taxon>
        <taxon>Spermatophyta</taxon>
        <taxon>Magnoliopsida</taxon>
        <taxon>eudicotyledons</taxon>
        <taxon>Gunneridae</taxon>
        <taxon>Pentapetalae</taxon>
        <taxon>Saxifragales</taxon>
        <taxon>Crassulaceae</taxon>
        <taxon>Kalanchoe</taxon>
    </lineage>
</organism>
<dbReference type="GO" id="GO:0003723">
    <property type="term" value="F:RNA binding"/>
    <property type="evidence" value="ECO:0007669"/>
    <property type="project" value="InterPro"/>
</dbReference>
<evidence type="ECO:0000256" key="10">
    <source>
        <dbReference type="SAM" id="MobiDB-lite"/>
    </source>
</evidence>
<dbReference type="PANTHER" id="PTHR46103">
    <property type="entry name" value="RRNA METHYLTRANSFERASE 1, MITOCHONDRIAL"/>
    <property type="match status" value="1"/>
</dbReference>
<sequence>MYFSLTHTSSSAFKAAVAIRVPSIATNCFKTSPIGPRALNLQSTKRVDFLCHFKTLERGRVRCISSGICVKPPSRNVTVAKLRSFSSSAEFGAKQRRSKTRLPWLAADKAKEEKGVEVAASRSSWEESADRLDARTASKPNIRSWEDSAERGAVENERPGSVWIRGDSEKNETRLPWVAGNKAKEVKAVEVAASRSSWEQSAERLDVRTTSKPNIRSWEDSAKTGAVENEQPGSVWIRGDGEKSDEKSESGDEVVDDPRWDKIKTKVARMGPMKGAYERPEIRRWNRQEEWGRKTFKEANSQSTLPKMIGEAVYGVGPVLAALSANRREFYALYVQEGLDLSSNNRKKKDKKGFEKILRTAEKNGIAIKDASKHDLNMIVDNRPHQGLLLDASPLEMVRIHELDRAPIGNGNGSLWVALDEVTDPQNLGAIIRSAYFFGASGVVLCAKNSAPLSGVVSKASAGSLELMELRSCKNMMQFLTSSVENGWRVLGGSISSKAVPLNKIAPGAPTILVLGSEGVGLRPLVERSCTDLVKITGNFPMDVFAGDEDTERDYIGHDSAPEDFKSFLAVESLNVSVAAGVMLHHLIGNCNTDSSSIV</sequence>
<dbReference type="SUPFAM" id="SSF75217">
    <property type="entry name" value="alpha/beta knot"/>
    <property type="match status" value="1"/>
</dbReference>
<evidence type="ECO:0000256" key="3">
    <source>
        <dbReference type="ARBA" id="ARBA00022552"/>
    </source>
</evidence>
<feature type="region of interest" description="Disordered" evidence="10">
    <location>
        <begin position="216"/>
        <end position="257"/>
    </location>
</feature>
<feature type="domain" description="RNA 2-O ribose methyltransferase substrate binding" evidence="11">
    <location>
        <begin position="312"/>
        <end position="398"/>
    </location>
</feature>
<dbReference type="InterPro" id="IPR001537">
    <property type="entry name" value="SpoU_MeTrfase"/>
</dbReference>
<evidence type="ECO:0000256" key="9">
    <source>
        <dbReference type="ARBA" id="ARBA00034881"/>
    </source>
</evidence>
<evidence type="ECO:0000259" key="11">
    <source>
        <dbReference type="SMART" id="SM00967"/>
    </source>
</evidence>
<dbReference type="SMART" id="SM00967">
    <property type="entry name" value="SpoU_sub_bind"/>
    <property type="match status" value="1"/>
</dbReference>
<dbReference type="GO" id="GO:0005739">
    <property type="term" value="C:mitochondrion"/>
    <property type="evidence" value="ECO:0007669"/>
    <property type="project" value="UniProtKB-SubCell"/>
</dbReference>
<keyword evidence="8" id="KW-0496">Mitochondrion</keyword>
<name>A0A7N0ZZ36_KALFE</name>
<dbReference type="FunFam" id="3.40.1280.10:FF:000032">
    <property type="entry name" value="rRNA methyltransferase 1, mitochondrial"/>
    <property type="match status" value="1"/>
</dbReference>
<dbReference type="GO" id="GO:0009507">
    <property type="term" value="C:chloroplast"/>
    <property type="evidence" value="ECO:0007669"/>
    <property type="project" value="TreeGrafter"/>
</dbReference>
<protein>
    <recommendedName>
        <fullName evidence="9">rRNA methyltransferase 1, mitochondrial</fullName>
    </recommendedName>
</protein>
<evidence type="ECO:0000256" key="7">
    <source>
        <dbReference type="ARBA" id="ARBA00022946"/>
    </source>
</evidence>
<keyword evidence="7" id="KW-0809">Transit peptide</keyword>
<dbReference type="AlphaFoldDB" id="A0A7N0ZZ36"/>
<dbReference type="InterPro" id="IPR029026">
    <property type="entry name" value="tRNA_m1G_MTases_N"/>
</dbReference>
<keyword evidence="4" id="KW-0489">Methyltransferase</keyword>
<keyword evidence="5" id="KW-0808">Transferase</keyword>
<dbReference type="InterPro" id="IPR047261">
    <property type="entry name" value="MRM1_MeTrfase_dom"/>
</dbReference>